<evidence type="ECO:0000256" key="4">
    <source>
        <dbReference type="ARBA" id="ARBA00022825"/>
    </source>
</evidence>
<dbReference type="eggNOG" id="COG0616">
    <property type="taxonomic scope" value="Bacteria"/>
</dbReference>
<dbReference type="PANTHER" id="PTHR42987:SF7">
    <property type="entry name" value="SIGNAL PEPTIDE PEPTIDASE SPPA-RELATED"/>
    <property type="match status" value="1"/>
</dbReference>
<evidence type="ECO:0000259" key="5">
    <source>
        <dbReference type="Pfam" id="PF01343"/>
    </source>
</evidence>
<keyword evidence="7" id="KW-1185">Reference proteome</keyword>
<dbReference type="GO" id="GO:0006508">
    <property type="term" value="P:proteolysis"/>
    <property type="evidence" value="ECO:0007669"/>
    <property type="project" value="UniProtKB-KW"/>
</dbReference>
<reference evidence="6 7" key="1">
    <citation type="submission" date="2014-09" db="EMBL/GenBank/DDBJ databases">
        <title>Genome sequencing and annotation of Bacillus Okhensis strain Kh10-101T.</title>
        <authorList>
            <person name="Prakash J.S."/>
        </authorList>
    </citation>
    <scope>NUCLEOTIDE SEQUENCE [LARGE SCALE GENOMIC DNA]</scope>
    <source>
        <strain evidence="7">Kh10-101T</strain>
    </source>
</reference>
<dbReference type="InterPro" id="IPR029045">
    <property type="entry name" value="ClpP/crotonase-like_dom_sf"/>
</dbReference>
<dbReference type="PANTHER" id="PTHR42987">
    <property type="entry name" value="PEPTIDASE S49"/>
    <property type="match status" value="1"/>
</dbReference>
<keyword evidence="4" id="KW-0720">Serine protease</keyword>
<dbReference type="GO" id="GO:0008236">
    <property type="term" value="F:serine-type peptidase activity"/>
    <property type="evidence" value="ECO:0007669"/>
    <property type="project" value="UniProtKB-KW"/>
</dbReference>
<dbReference type="InterPro" id="IPR047272">
    <property type="entry name" value="S49_SppA_C"/>
</dbReference>
<accession>A0A0B0IEM6</accession>
<dbReference type="InterPro" id="IPR002142">
    <property type="entry name" value="Peptidase_S49"/>
</dbReference>
<keyword evidence="2" id="KW-0645">Protease</keyword>
<evidence type="ECO:0000256" key="2">
    <source>
        <dbReference type="ARBA" id="ARBA00022670"/>
    </source>
</evidence>
<name>A0A0B0IEM6_9BACI</name>
<protein>
    <submittedName>
        <fullName evidence="6">Signal peptide protein</fullName>
    </submittedName>
</protein>
<comment type="similarity">
    <text evidence="1">Belongs to the peptidase S49 family.</text>
</comment>
<dbReference type="RefSeq" id="WP_034630997.1">
    <property type="nucleotide sequence ID" value="NZ_JRJU01000021.1"/>
</dbReference>
<dbReference type="Gene3D" id="3.90.226.10">
    <property type="entry name" value="2-enoyl-CoA Hydratase, Chain A, domain 1"/>
    <property type="match status" value="2"/>
</dbReference>
<dbReference type="STRING" id="333138.LQ50_16565"/>
<dbReference type="CDD" id="cd07023">
    <property type="entry name" value="S49_Sppa_N_C"/>
    <property type="match status" value="1"/>
</dbReference>
<evidence type="ECO:0000256" key="1">
    <source>
        <dbReference type="ARBA" id="ARBA00008683"/>
    </source>
</evidence>
<dbReference type="OrthoDB" id="9764363at2"/>
<evidence type="ECO:0000313" key="7">
    <source>
        <dbReference type="Proteomes" id="UP000030832"/>
    </source>
</evidence>
<dbReference type="NCBIfam" id="TIGR00706">
    <property type="entry name" value="SppA_dom"/>
    <property type="match status" value="1"/>
</dbReference>
<dbReference type="Proteomes" id="UP000030832">
    <property type="component" value="Unassembled WGS sequence"/>
</dbReference>
<sequence length="331" mass="36241">MSRKRWLALIAVAMLLVVSLVVNMATSVIFSNTSSFMDSMGQEWSEQIIETGDDFGGQIVVLELNGVIQDVGDGGIFAPTGYRHQMFLSQIDQAGKNPNVEGIIIRVNTPGGGVVESAEIHEKIVDVQETYDKPVYVSMGNMAASGGYYIAAPADKIIASPQTITGSIGVIMESINVTELAENYGVRVNTIKSGPYKDIMSATREMTDEDRAILQSLIDESYDEFVRIIAEGRNMTESEVRTIGDGRIYSGSQAMELDLVDELGSLDDTISMMQEQVGNFDVIKYEPHIGFPGFLSMSLKQLLGHDTGELATLERILATHRSPSLQYIYTE</sequence>
<feature type="domain" description="Peptidase S49" evidence="5">
    <location>
        <begin position="132"/>
        <end position="277"/>
    </location>
</feature>
<evidence type="ECO:0000313" key="6">
    <source>
        <dbReference type="EMBL" id="KHF39307.1"/>
    </source>
</evidence>
<keyword evidence="3" id="KW-0378">Hydrolase</keyword>
<dbReference type="AlphaFoldDB" id="A0A0B0IEM6"/>
<dbReference type="Pfam" id="PF01343">
    <property type="entry name" value="Peptidase_S49"/>
    <property type="match status" value="1"/>
</dbReference>
<evidence type="ECO:0000256" key="3">
    <source>
        <dbReference type="ARBA" id="ARBA00022801"/>
    </source>
</evidence>
<dbReference type="SUPFAM" id="SSF52096">
    <property type="entry name" value="ClpP/crotonase"/>
    <property type="match status" value="1"/>
</dbReference>
<gene>
    <name evidence="6" type="ORF">LQ50_16565</name>
</gene>
<proteinExistence type="inferred from homology"/>
<organism evidence="6 7">
    <name type="scientific">Halalkalibacter okhensis</name>
    <dbReference type="NCBI Taxonomy" id="333138"/>
    <lineage>
        <taxon>Bacteria</taxon>
        <taxon>Bacillati</taxon>
        <taxon>Bacillota</taxon>
        <taxon>Bacilli</taxon>
        <taxon>Bacillales</taxon>
        <taxon>Bacillaceae</taxon>
        <taxon>Halalkalibacter</taxon>
    </lineage>
</organism>
<dbReference type="EMBL" id="JRJU01000021">
    <property type="protein sequence ID" value="KHF39307.1"/>
    <property type="molecule type" value="Genomic_DNA"/>
</dbReference>
<dbReference type="InterPro" id="IPR004635">
    <property type="entry name" value="Pept_S49_SppA"/>
</dbReference>
<comment type="caution">
    <text evidence="6">The sequence shown here is derived from an EMBL/GenBank/DDBJ whole genome shotgun (WGS) entry which is preliminary data.</text>
</comment>